<evidence type="ECO:0000313" key="1">
    <source>
        <dbReference type="EMBL" id="CAE7195658.1"/>
    </source>
</evidence>
<dbReference type="Proteomes" id="UP000472372">
    <property type="component" value="Chromosome 7"/>
</dbReference>
<reference evidence="1" key="1">
    <citation type="submission" date="2021-02" db="EMBL/GenBank/DDBJ databases">
        <authorList>
            <person name="Syme A R."/>
            <person name="Syme A R."/>
            <person name="Moolhuijzen P."/>
        </authorList>
    </citation>
    <scope>NUCLEOTIDE SEQUENCE</scope>
    <source>
        <strain evidence="1">W1-1</strain>
    </source>
</reference>
<sequence>MRVASANSSNFILSPPLTSVYELNHAKKSSMADIAQHILRYDIFYGVGAMLFTALAPRVNYWQLIPRKPPHSDQHAVSVTVTKTATVTRNPSTTTATTPNTVYATVTNQVTSVSRYIQYLTKYTHYPVDSETPCITFTHTYSSSPVATPMWNATAVNGVSPDATTTFSAPGWDTLILFSMYTITTIWLLYYFLSRPIDNDLDEFNYHKELLEFRFEAEKKKHLETIDVMKQLEPLLVKTTKENATLSLRAKATNILFQKLGVYEEGSGDPDNKTLAKMVEAKINAISALRLEMENLAKANSIHVASKSNIEKVIQERLYRGWNAQLHQKQAQVDHWRSHFTQMADEAMLETERLRKETERLRKENYALNGRQEG</sequence>
<proteinExistence type="predicted"/>
<gene>
    <name evidence="1" type="ORF">PTTW11_08186</name>
</gene>
<organism evidence="1 2">
    <name type="scientific">Pyrenophora teres f. teres</name>
    <dbReference type="NCBI Taxonomy" id="97479"/>
    <lineage>
        <taxon>Eukaryota</taxon>
        <taxon>Fungi</taxon>
        <taxon>Dikarya</taxon>
        <taxon>Ascomycota</taxon>
        <taxon>Pezizomycotina</taxon>
        <taxon>Dothideomycetes</taxon>
        <taxon>Pleosporomycetidae</taxon>
        <taxon>Pleosporales</taxon>
        <taxon>Pleosporineae</taxon>
        <taxon>Pleosporaceae</taxon>
        <taxon>Pyrenophora</taxon>
    </lineage>
</organism>
<dbReference type="AlphaFoldDB" id="A0A6S6W7F9"/>
<dbReference type="EMBL" id="HG992983">
    <property type="protein sequence ID" value="CAE7195658.1"/>
    <property type="molecule type" value="Genomic_DNA"/>
</dbReference>
<evidence type="ECO:0000313" key="2">
    <source>
        <dbReference type="Proteomes" id="UP000472372"/>
    </source>
</evidence>
<accession>A0A6S6W7F9</accession>
<protein>
    <submittedName>
        <fullName evidence="1">Uncharacterized protein</fullName>
    </submittedName>
</protein>
<name>A0A6S6W7F9_9PLEO</name>